<reference evidence="17" key="1">
    <citation type="journal article" date="2017" name="Nat. Microbiol.">
        <title>Global analysis of biosynthetic gene clusters reveals vast potential of secondary metabolite production in Penicillium species.</title>
        <authorList>
            <person name="Nielsen J.C."/>
            <person name="Grijseels S."/>
            <person name="Prigent S."/>
            <person name="Ji B."/>
            <person name="Dainat J."/>
            <person name="Nielsen K.F."/>
            <person name="Frisvad J.C."/>
            <person name="Workman M."/>
            <person name="Nielsen J."/>
        </authorList>
    </citation>
    <scope>NUCLEOTIDE SEQUENCE [LARGE SCALE GENOMIC DNA]</scope>
    <source>
        <strain evidence="17">IBT 29525</strain>
    </source>
</reference>
<evidence type="ECO:0000313" key="16">
    <source>
        <dbReference type="EMBL" id="OQD98828.1"/>
    </source>
</evidence>
<evidence type="ECO:0000256" key="13">
    <source>
        <dbReference type="ARBA" id="ARBA00041603"/>
    </source>
</evidence>
<protein>
    <recommendedName>
        <fullName evidence="11">Probable beta-glucosidase I</fullName>
        <ecNumber evidence="4">3.2.1.21</ecNumber>
    </recommendedName>
    <alternativeName>
        <fullName evidence="12">Beta-D-glucoside glucohydrolase I</fullName>
    </alternativeName>
    <alternativeName>
        <fullName evidence="13">Cellobiase I</fullName>
    </alternativeName>
    <alternativeName>
        <fullName evidence="14">Gentiobiase I</fullName>
    </alternativeName>
</protein>
<dbReference type="GO" id="GO:0008422">
    <property type="term" value="F:beta-glucosidase activity"/>
    <property type="evidence" value="ECO:0007669"/>
    <property type="project" value="UniProtKB-EC"/>
</dbReference>
<evidence type="ECO:0000256" key="1">
    <source>
        <dbReference type="ARBA" id="ARBA00000448"/>
    </source>
</evidence>
<comment type="catalytic activity">
    <reaction evidence="1">
        <text>Hydrolysis of terminal, non-reducing beta-D-glucosyl residues with release of beta-D-glucose.</text>
        <dbReference type="EC" id="3.2.1.21"/>
    </reaction>
</comment>
<evidence type="ECO:0000256" key="5">
    <source>
        <dbReference type="ARBA" id="ARBA00022801"/>
    </source>
</evidence>
<evidence type="ECO:0000256" key="2">
    <source>
        <dbReference type="ARBA" id="ARBA00004987"/>
    </source>
</evidence>
<dbReference type="PROSITE" id="PS51820">
    <property type="entry name" value="PA14"/>
    <property type="match status" value="1"/>
</dbReference>
<dbReference type="PANTHER" id="PTHR42715">
    <property type="entry name" value="BETA-GLUCOSIDASE"/>
    <property type="match status" value="1"/>
</dbReference>
<proteinExistence type="inferred from homology"/>
<evidence type="ECO:0000256" key="9">
    <source>
        <dbReference type="ARBA" id="ARBA00023295"/>
    </source>
</evidence>
<dbReference type="SUPFAM" id="SSF52279">
    <property type="entry name" value="Beta-D-glucan exohydrolase, C-terminal domain"/>
    <property type="match status" value="1"/>
</dbReference>
<dbReference type="Pfam" id="PF00933">
    <property type="entry name" value="Glyco_hydro_3"/>
    <property type="match status" value="1"/>
</dbReference>
<dbReference type="InterPro" id="IPR017853">
    <property type="entry name" value="GH"/>
</dbReference>
<keyword evidence="6" id="KW-0136">Cellulose degradation</keyword>
<keyword evidence="7" id="KW-0325">Glycoprotein</keyword>
<dbReference type="GO" id="GO:0030245">
    <property type="term" value="P:cellulose catabolic process"/>
    <property type="evidence" value="ECO:0007669"/>
    <property type="project" value="UniProtKB-UniPathway"/>
</dbReference>
<feature type="domain" description="PA14" evidence="15">
    <location>
        <begin position="376"/>
        <end position="535"/>
    </location>
</feature>
<comment type="pathway">
    <text evidence="2">Glycan metabolism; cellulose degradation.</text>
</comment>
<evidence type="ECO:0000313" key="17">
    <source>
        <dbReference type="Proteomes" id="UP000191612"/>
    </source>
</evidence>
<dbReference type="Proteomes" id="UP000191612">
    <property type="component" value="Unassembled WGS sequence"/>
</dbReference>
<dbReference type="Pfam" id="PF07691">
    <property type="entry name" value="PA14"/>
    <property type="match status" value="1"/>
</dbReference>
<dbReference type="AlphaFoldDB" id="A0A1V6RBB0"/>
<gene>
    <name evidence="16" type="ORF">PENSOL_c008G01088</name>
</gene>
<dbReference type="InterPro" id="IPR011658">
    <property type="entry name" value="PA14_dom"/>
</dbReference>
<dbReference type="PANTHER" id="PTHR42715:SF27">
    <property type="entry name" value="BETA-GLUCOSIDASE-RELATED"/>
    <property type="match status" value="1"/>
</dbReference>
<comment type="similarity">
    <text evidence="3">Belongs to the glycosyl hydrolase 3 family.</text>
</comment>
<dbReference type="InterPro" id="IPR036962">
    <property type="entry name" value="Glyco_hydro_3_N_sf"/>
</dbReference>
<dbReference type="InterPro" id="IPR001764">
    <property type="entry name" value="Glyco_hydro_3_N"/>
</dbReference>
<dbReference type="UniPathway" id="UPA00696"/>
<evidence type="ECO:0000256" key="8">
    <source>
        <dbReference type="ARBA" id="ARBA00023277"/>
    </source>
</evidence>
<dbReference type="InterPro" id="IPR002772">
    <property type="entry name" value="Glyco_hydro_3_C"/>
</dbReference>
<dbReference type="PRINTS" id="PR00133">
    <property type="entry name" value="GLHYDRLASE3"/>
</dbReference>
<dbReference type="Gene3D" id="3.40.50.1700">
    <property type="entry name" value="Glycoside hydrolase family 3 C-terminal domain"/>
    <property type="match status" value="1"/>
</dbReference>
<evidence type="ECO:0000256" key="11">
    <source>
        <dbReference type="ARBA" id="ARBA00039569"/>
    </source>
</evidence>
<dbReference type="Gene3D" id="2.60.120.260">
    <property type="entry name" value="Galactose-binding domain-like"/>
    <property type="match status" value="1"/>
</dbReference>
<comment type="caution">
    <text evidence="16">The sequence shown here is derived from an EMBL/GenBank/DDBJ whole genome shotgun (WGS) entry which is preliminary data.</text>
</comment>
<evidence type="ECO:0000256" key="6">
    <source>
        <dbReference type="ARBA" id="ARBA00023001"/>
    </source>
</evidence>
<name>A0A1V6RBB0_9EURO</name>
<keyword evidence="9" id="KW-0326">Glycosidase</keyword>
<accession>A0A1V6RBB0</accession>
<evidence type="ECO:0000256" key="3">
    <source>
        <dbReference type="ARBA" id="ARBA00005336"/>
    </source>
</evidence>
<dbReference type="SUPFAM" id="SSF51445">
    <property type="entry name" value="(Trans)glycosidases"/>
    <property type="match status" value="1"/>
</dbReference>
<evidence type="ECO:0000256" key="14">
    <source>
        <dbReference type="ARBA" id="ARBA00041809"/>
    </source>
</evidence>
<dbReference type="InterPro" id="IPR037524">
    <property type="entry name" value="PA14/GLEYA"/>
</dbReference>
<dbReference type="InterPro" id="IPR036881">
    <property type="entry name" value="Glyco_hydro_3_C_sf"/>
</dbReference>
<keyword evidence="5" id="KW-0378">Hydrolase</keyword>
<keyword evidence="17" id="KW-1185">Reference proteome</keyword>
<keyword evidence="8" id="KW-0119">Carbohydrate metabolism</keyword>
<evidence type="ECO:0000256" key="4">
    <source>
        <dbReference type="ARBA" id="ARBA00012744"/>
    </source>
</evidence>
<dbReference type="Gene3D" id="3.20.20.300">
    <property type="entry name" value="Glycoside hydrolase, family 3, N-terminal domain"/>
    <property type="match status" value="2"/>
</dbReference>
<dbReference type="EC" id="3.2.1.21" evidence="4"/>
<dbReference type="Pfam" id="PF01915">
    <property type="entry name" value="Glyco_hydro_3_C"/>
    <property type="match status" value="1"/>
</dbReference>
<evidence type="ECO:0000256" key="10">
    <source>
        <dbReference type="ARBA" id="ARBA00023326"/>
    </source>
</evidence>
<evidence type="ECO:0000256" key="12">
    <source>
        <dbReference type="ARBA" id="ARBA00041279"/>
    </source>
</evidence>
<organism evidence="16 17">
    <name type="scientific">Penicillium solitum</name>
    <dbReference type="NCBI Taxonomy" id="60172"/>
    <lineage>
        <taxon>Eukaryota</taxon>
        <taxon>Fungi</taxon>
        <taxon>Dikarya</taxon>
        <taxon>Ascomycota</taxon>
        <taxon>Pezizomycotina</taxon>
        <taxon>Eurotiomycetes</taxon>
        <taxon>Eurotiomycetidae</taxon>
        <taxon>Eurotiales</taxon>
        <taxon>Aspergillaceae</taxon>
        <taxon>Penicillium</taxon>
    </lineage>
</organism>
<dbReference type="InterPro" id="IPR050288">
    <property type="entry name" value="Cellulose_deg_GH3"/>
</dbReference>
<sequence length="597" mass="64825">MPVFDIDAVLRDLTTDEKVTLLAGVDTWSTAPIERREIPSIKVSDGPHGLRGSSFFNSQPAMLLPSGTAMGATFDIDLMHRVGAILATEAKERGVHLLLGPTVSSAYINGVQENGVGCCIKHFAAHDQSTDSTEDDVRASERTLREMHLLPFQIAVRYSDPWAFMTSYNKINGVHAAEDPWLLTRVLRDEWRSDAVTVSDWYGTYSSSSALNAGLDLEMPGPARWRGDLLRWAITSNKVTKRSLDASVRRILGLVKRAHAEVPLDVLTTSSNSGDTLEKRELCLEVASDAIVLLKNEKGVLPVDPARDCTYALIGPGVHHPAVSGGGSADLTPYYVSFPFDELAGIVGAEKIRTAIGCRGHLYTPLLTTCVTIPNTSLPGYVVEWYTTDPLENTNAEPVASTTTTEASMYFADNLPDTVPATYWLLARTKYTAVKTCTLELGLCVLGKGKLFVDGEEMIDLYTSQPPKTHPTPMFNQASMETVAELDVIQGQQYTLTIYLQNTGFVAGAGALNCGGLRIGAVEKIDPATALSEAVQLARNVDFPIVIAGLNSDYEAEAFDRTTLALPPGIDELIARVIEVNPNTACVLLEYPNVCWQ</sequence>
<dbReference type="EMBL" id="MDYO01000008">
    <property type="protein sequence ID" value="OQD98828.1"/>
    <property type="molecule type" value="Genomic_DNA"/>
</dbReference>
<dbReference type="STRING" id="60172.A0A1V6RBB0"/>
<keyword evidence="10" id="KW-0624">Polysaccharide degradation</keyword>
<evidence type="ECO:0000256" key="7">
    <source>
        <dbReference type="ARBA" id="ARBA00023180"/>
    </source>
</evidence>
<evidence type="ECO:0000259" key="15">
    <source>
        <dbReference type="PROSITE" id="PS51820"/>
    </source>
</evidence>